<dbReference type="EMBL" id="CP158375">
    <property type="protein sequence ID" value="XDO98522.1"/>
    <property type="molecule type" value="Genomic_DNA"/>
</dbReference>
<accession>A0AB39KX02</accession>
<sequence length="233" mass="24371">MTDPTPTPASATNSSTDALRSDADAVRETLGQARDYVADEARSFAQSAKDKAEHAAEDKKAQIATAMEDFAAAMRKAGDELEERDQTFASQLLGQAVDGLEQLTRSLSDKSPQEMIHTVRDFGRHNPTAFVAGSVLAGFALGRFARSSEHHLSGGTAEPSGTTQPQGAERQPESAGGDVDQALIQRPTPTVPGQNMADLAGDLTAAEFVGGAGQDAAADPANQTDPQQPIRGL</sequence>
<proteinExistence type="predicted"/>
<reference evidence="2" key="1">
    <citation type="submission" date="2024-06" db="EMBL/GenBank/DDBJ databases">
        <title>Caulobacter inopinatus, sp. nov.</title>
        <authorList>
            <person name="Donachie S.P."/>
        </authorList>
    </citation>
    <scope>NUCLEOTIDE SEQUENCE</scope>
    <source>
        <strain evidence="2">73W</strain>
    </source>
</reference>
<organism evidence="2">
    <name type="scientific">Caulobacter sp. 73W</name>
    <dbReference type="NCBI Taxonomy" id="3161137"/>
    <lineage>
        <taxon>Bacteria</taxon>
        <taxon>Pseudomonadati</taxon>
        <taxon>Pseudomonadota</taxon>
        <taxon>Alphaproteobacteria</taxon>
        <taxon>Caulobacterales</taxon>
        <taxon>Caulobacteraceae</taxon>
        <taxon>Caulobacter</taxon>
    </lineage>
</organism>
<protein>
    <recommendedName>
        <fullName evidence="3">DUF1206 domain-containing protein</fullName>
    </recommendedName>
</protein>
<dbReference type="RefSeq" id="WP_369062397.1">
    <property type="nucleotide sequence ID" value="NZ_CP158375.1"/>
</dbReference>
<feature type="region of interest" description="Disordered" evidence="1">
    <location>
        <begin position="210"/>
        <end position="233"/>
    </location>
</feature>
<name>A0AB39KX02_9CAUL</name>
<feature type="region of interest" description="Disordered" evidence="1">
    <location>
        <begin position="149"/>
        <end position="197"/>
    </location>
</feature>
<evidence type="ECO:0000313" key="2">
    <source>
        <dbReference type="EMBL" id="XDO98522.1"/>
    </source>
</evidence>
<dbReference type="Gene3D" id="1.20.120.20">
    <property type="entry name" value="Apolipoprotein"/>
    <property type="match status" value="1"/>
</dbReference>
<evidence type="ECO:0000256" key="1">
    <source>
        <dbReference type="SAM" id="MobiDB-lite"/>
    </source>
</evidence>
<gene>
    <name evidence="2" type="ORF">ABOZ73_08925</name>
</gene>
<dbReference type="AlphaFoldDB" id="A0AB39KX02"/>
<evidence type="ECO:0008006" key="3">
    <source>
        <dbReference type="Google" id="ProtNLM"/>
    </source>
</evidence>
<feature type="compositionally biased region" description="Low complexity" evidence="1">
    <location>
        <begin position="1"/>
        <end position="18"/>
    </location>
</feature>
<feature type="region of interest" description="Disordered" evidence="1">
    <location>
        <begin position="1"/>
        <end position="23"/>
    </location>
</feature>